<dbReference type="SUPFAM" id="SSF63817">
    <property type="entry name" value="Sortase"/>
    <property type="match status" value="1"/>
</dbReference>
<sequence length="210" mass="22557">MARRLFLLLFSAFVGIFGAPEILMASDDFALMGLDNAGVTEIVPIIVEEPVAAESSKAEVVAYEKPNEVTPIYVAPKNSISVAGRVLDIVDVADTAVDSGNHVNKYGERFLYGHNTAGVFGGLVNLGVGSVFDVTYGGETTRYQVAKVMIFEKNRDRGSLQLNGAGSYMKSVANARSENVQYDLSLMTCYGTSYGDGDASHRFVIFANAM</sequence>
<name>A0ABY0FMS3_9BACT</name>
<reference evidence="1 2" key="2">
    <citation type="journal article" date="2020" name="Cell Rep.">
        <title>Acquisition and Adaptation of Ultra-small Parasitic Reduced Genome Bacteria to Mammalian Hosts.</title>
        <authorList>
            <person name="McLean J.S."/>
            <person name="Bor B."/>
            <person name="Kerns K.A."/>
            <person name="Liu Q."/>
            <person name="To T.T."/>
            <person name="Solden L."/>
            <person name="Hendrickson E.L."/>
            <person name="Wrighton K."/>
            <person name="Shi W."/>
            <person name="He X."/>
        </authorList>
    </citation>
    <scope>NUCLEOTIDE SEQUENCE [LARGE SCALE GENOMIC DNA]</scope>
    <source>
        <strain evidence="1 2">TM7_G3_2_Rum_HOT_351B</strain>
    </source>
</reference>
<gene>
    <name evidence="1" type="ORF">G3RUM_00167</name>
</gene>
<dbReference type="Gene3D" id="2.40.260.10">
    <property type="entry name" value="Sortase"/>
    <property type="match status" value="1"/>
</dbReference>
<proteinExistence type="predicted"/>
<dbReference type="InterPro" id="IPR023365">
    <property type="entry name" value="Sortase_dom-sf"/>
</dbReference>
<dbReference type="EMBL" id="PRLM01000001">
    <property type="protein sequence ID" value="RYC75223.1"/>
    <property type="molecule type" value="Genomic_DNA"/>
</dbReference>
<reference evidence="1 2" key="1">
    <citation type="journal article" date="2018" name="bioRxiv">
        <title>Evidence of independent acquisition and adaption of ultra-small bacteria to human hosts across the highly diverse yet reduced genomes of the phylum Saccharibacteria.</title>
        <authorList>
            <person name="McLean J.S."/>
            <person name="Bor B."/>
            <person name="To T.T."/>
            <person name="Liu Q."/>
            <person name="Kearns K.A."/>
            <person name="Solden L.M."/>
            <person name="Wrighton K.C."/>
            <person name="He X."/>
            <person name="Shi W."/>
        </authorList>
    </citation>
    <scope>NUCLEOTIDE SEQUENCE [LARGE SCALE GENOMIC DNA]</scope>
    <source>
        <strain evidence="1 2">TM7_G3_2_Rum_HOT_351B</strain>
    </source>
</reference>
<evidence type="ECO:0000313" key="1">
    <source>
        <dbReference type="EMBL" id="RYC75223.1"/>
    </source>
</evidence>
<evidence type="ECO:0000313" key="2">
    <source>
        <dbReference type="Proteomes" id="UP001191019"/>
    </source>
</evidence>
<organism evidence="1 2">
    <name type="scientific">Candidatus Nanosyncoccus alces</name>
    <dbReference type="NCBI Taxonomy" id="2171997"/>
    <lineage>
        <taxon>Bacteria</taxon>
        <taxon>Candidatus Saccharimonadota</taxon>
        <taxon>Candidatus Nanosyncoccalia</taxon>
        <taxon>Candidatus Nanosyncoccales</taxon>
        <taxon>Candidatus Nanosyncoccaceae</taxon>
        <taxon>Candidatus Nanosyncoccus</taxon>
    </lineage>
</organism>
<comment type="caution">
    <text evidence="1">The sequence shown here is derived from an EMBL/GenBank/DDBJ whole genome shotgun (WGS) entry which is preliminary data.</text>
</comment>
<protein>
    <recommendedName>
        <fullName evidence="3">Sortase</fullName>
    </recommendedName>
</protein>
<evidence type="ECO:0008006" key="3">
    <source>
        <dbReference type="Google" id="ProtNLM"/>
    </source>
</evidence>
<dbReference type="Proteomes" id="UP001191019">
    <property type="component" value="Unassembled WGS sequence"/>
</dbReference>
<accession>A0ABY0FMS3</accession>
<dbReference type="RefSeq" id="WP_129734457.1">
    <property type="nucleotide sequence ID" value="NZ_PRLM01000001.1"/>
</dbReference>
<keyword evidence="2" id="KW-1185">Reference proteome</keyword>